<dbReference type="WBParaSite" id="ACRNAN_scaffold3764.g29810.t1">
    <property type="protein sequence ID" value="ACRNAN_scaffold3764.g29810.t1"/>
    <property type="gene ID" value="ACRNAN_scaffold3764.g29810"/>
</dbReference>
<evidence type="ECO:0000256" key="3">
    <source>
        <dbReference type="ARBA" id="ARBA00022833"/>
    </source>
</evidence>
<dbReference type="SUPFAM" id="SSF57667">
    <property type="entry name" value="beta-beta-alpha zinc fingers"/>
    <property type="match status" value="2"/>
</dbReference>
<name>A0A914DT61_9BILA</name>
<dbReference type="PROSITE" id="PS00028">
    <property type="entry name" value="ZINC_FINGER_C2H2_1"/>
    <property type="match status" value="2"/>
</dbReference>
<evidence type="ECO:0000256" key="1">
    <source>
        <dbReference type="ARBA" id="ARBA00022723"/>
    </source>
</evidence>
<dbReference type="Pfam" id="PF13894">
    <property type="entry name" value="zf-C2H2_4"/>
    <property type="match status" value="1"/>
</dbReference>
<dbReference type="Pfam" id="PF00096">
    <property type="entry name" value="zf-C2H2"/>
    <property type="match status" value="1"/>
</dbReference>
<dbReference type="AlphaFoldDB" id="A0A914DT61"/>
<feature type="compositionally biased region" description="Polar residues" evidence="5">
    <location>
        <begin position="436"/>
        <end position="449"/>
    </location>
</feature>
<dbReference type="PANTHER" id="PTHR23235">
    <property type="entry name" value="KRUEPPEL-LIKE TRANSCRIPTION FACTOR"/>
    <property type="match status" value="1"/>
</dbReference>
<evidence type="ECO:0000313" key="8">
    <source>
        <dbReference type="WBParaSite" id="ACRNAN_scaffold3764.g29810.t1"/>
    </source>
</evidence>
<dbReference type="InterPro" id="IPR036236">
    <property type="entry name" value="Znf_C2H2_sf"/>
</dbReference>
<sequence>MDAFWSHNITARLGISTIDVEIRFETLMGNEYSNEQNYRIWLSYCHNPTFLYSIILSGKTHEIVQTFGSNFPNLLHRLVENCLVEPKIGQIDLVNEDPDQLSMVIRETQACSGSSTGMSWFGCRLNIASEAQIRAYLLSMITNLKKERDEEKWKRMQKELAIEQLTQIRSMQEEQIKNFQRVFDQIIPDSQSSISTAIETNSSPPQLQNEPILVNIVTKVEKSPTLSPVPTSLSTMSEKILSMTEAQAQQFENQPQSSKQTIARPRSTTNFAEKNEDLLLGIASYLFCALCPPQEQVTLPNSDEMRRHFIDAHVDDQKLQCRACPDTDVNGTDILSHMKIHMNKIYACRFCGKKGRKHFLKSHIRIHTGERPYQCQVCTRSFADQSTFRRHQAIHTGLKKYSCPICGRIMSRKDNVKSHLRSHHNIQDETQVPAPETSSGDTTHESIASITPKVEIEMEE</sequence>
<dbReference type="FunFam" id="3.30.160.60:FF:002343">
    <property type="entry name" value="Zinc finger protein 33A"/>
    <property type="match status" value="1"/>
</dbReference>
<keyword evidence="3" id="KW-0862">Zinc</keyword>
<evidence type="ECO:0000256" key="5">
    <source>
        <dbReference type="SAM" id="MobiDB-lite"/>
    </source>
</evidence>
<dbReference type="Proteomes" id="UP000887540">
    <property type="component" value="Unplaced"/>
</dbReference>
<dbReference type="Gene3D" id="2.170.210.20">
    <property type="entry name" value="Spindle assembly abnormal protein 6, N-terminal domain"/>
    <property type="match status" value="1"/>
</dbReference>
<accession>A0A914DT61</accession>
<dbReference type="InterPro" id="IPR013087">
    <property type="entry name" value="Znf_C2H2_type"/>
</dbReference>
<dbReference type="PROSITE" id="PS50157">
    <property type="entry name" value="ZINC_FINGER_C2H2_2"/>
    <property type="match status" value="3"/>
</dbReference>
<organism evidence="7 8">
    <name type="scientific">Acrobeloides nanus</name>
    <dbReference type="NCBI Taxonomy" id="290746"/>
    <lineage>
        <taxon>Eukaryota</taxon>
        <taxon>Metazoa</taxon>
        <taxon>Ecdysozoa</taxon>
        <taxon>Nematoda</taxon>
        <taxon>Chromadorea</taxon>
        <taxon>Rhabditida</taxon>
        <taxon>Tylenchina</taxon>
        <taxon>Cephalobomorpha</taxon>
        <taxon>Cephaloboidea</taxon>
        <taxon>Cephalobidae</taxon>
        <taxon>Acrobeloides</taxon>
    </lineage>
</organism>
<keyword evidence="2 4" id="KW-0863">Zinc-finger</keyword>
<reference evidence="8" key="1">
    <citation type="submission" date="2022-11" db="UniProtKB">
        <authorList>
            <consortium name="WormBaseParasite"/>
        </authorList>
    </citation>
    <scope>IDENTIFICATION</scope>
</reference>
<evidence type="ECO:0000256" key="2">
    <source>
        <dbReference type="ARBA" id="ARBA00022771"/>
    </source>
</evidence>
<feature type="region of interest" description="Disordered" evidence="5">
    <location>
        <begin position="417"/>
        <end position="460"/>
    </location>
</feature>
<feature type="domain" description="C2H2-type" evidence="6">
    <location>
        <begin position="373"/>
        <end position="400"/>
    </location>
</feature>
<keyword evidence="7" id="KW-1185">Reference proteome</keyword>
<feature type="domain" description="C2H2-type" evidence="6">
    <location>
        <begin position="401"/>
        <end position="428"/>
    </location>
</feature>
<dbReference type="InterPro" id="IPR038558">
    <property type="entry name" value="SAS-6_N_sf"/>
</dbReference>
<dbReference type="GO" id="GO:0008270">
    <property type="term" value="F:zinc ion binding"/>
    <property type="evidence" value="ECO:0007669"/>
    <property type="project" value="UniProtKB-KW"/>
</dbReference>
<evidence type="ECO:0000256" key="4">
    <source>
        <dbReference type="PROSITE-ProRule" id="PRU00042"/>
    </source>
</evidence>
<dbReference type="Gene3D" id="3.30.160.60">
    <property type="entry name" value="Classic Zinc Finger"/>
    <property type="match status" value="3"/>
</dbReference>
<evidence type="ECO:0000313" key="7">
    <source>
        <dbReference type="Proteomes" id="UP000887540"/>
    </source>
</evidence>
<proteinExistence type="predicted"/>
<feature type="domain" description="C2H2-type" evidence="6">
    <location>
        <begin position="346"/>
        <end position="372"/>
    </location>
</feature>
<dbReference type="SMART" id="SM00355">
    <property type="entry name" value="ZnF_C2H2"/>
    <property type="match status" value="5"/>
</dbReference>
<protein>
    <submittedName>
        <fullName evidence="8">C2H2-type domain-containing protein</fullName>
    </submittedName>
</protein>
<evidence type="ECO:0000259" key="6">
    <source>
        <dbReference type="PROSITE" id="PS50157"/>
    </source>
</evidence>
<keyword evidence="1" id="KW-0479">Metal-binding</keyword>